<name>A0A7W7HYV6_9ACTN</name>
<accession>A0A7W7HYV6</accession>
<dbReference type="RefSeq" id="WP_203709156.1">
    <property type="nucleotide sequence ID" value="NZ_BOMK01000010.1"/>
</dbReference>
<dbReference type="Pfam" id="PF04794">
    <property type="entry name" value="YdjC"/>
    <property type="match status" value="1"/>
</dbReference>
<dbReference type="Gene3D" id="3.20.20.370">
    <property type="entry name" value="Glycoside hydrolase/deacetylase"/>
    <property type="match status" value="1"/>
</dbReference>
<dbReference type="EMBL" id="JACHNH010000001">
    <property type="protein sequence ID" value="MBB4763230.1"/>
    <property type="molecule type" value="Genomic_DNA"/>
</dbReference>
<keyword evidence="4" id="KW-0460">Magnesium</keyword>
<evidence type="ECO:0000313" key="6">
    <source>
        <dbReference type="EMBL" id="MBB4763230.1"/>
    </source>
</evidence>
<dbReference type="PANTHER" id="PTHR31609">
    <property type="entry name" value="YDJC DEACETYLASE FAMILY MEMBER"/>
    <property type="match status" value="1"/>
</dbReference>
<dbReference type="InterPro" id="IPR006879">
    <property type="entry name" value="YdjC-like"/>
</dbReference>
<dbReference type="GO" id="GO:0005975">
    <property type="term" value="P:carbohydrate metabolic process"/>
    <property type="evidence" value="ECO:0007669"/>
    <property type="project" value="InterPro"/>
</dbReference>
<comment type="cofactor">
    <cofactor evidence="1">
        <name>Mg(2+)</name>
        <dbReference type="ChEBI" id="CHEBI:18420"/>
    </cofactor>
</comment>
<dbReference type="AlphaFoldDB" id="A0A7W7HYV6"/>
<evidence type="ECO:0000313" key="7">
    <source>
        <dbReference type="Proteomes" id="UP000578112"/>
    </source>
</evidence>
<dbReference type="InterPro" id="IPR011330">
    <property type="entry name" value="Glyco_hydro/deAcase_b/a-brl"/>
</dbReference>
<comment type="caution">
    <text evidence="6">The sequence shown here is derived from an EMBL/GenBank/DDBJ whole genome shotgun (WGS) entry which is preliminary data.</text>
</comment>
<dbReference type="SUPFAM" id="SSF88713">
    <property type="entry name" value="Glycoside hydrolase/deacetylase"/>
    <property type="match status" value="1"/>
</dbReference>
<keyword evidence="2" id="KW-0479">Metal-binding</keyword>
<sequence length="273" mass="29937">MGRRLIINCDDFGMYPAVNAGVLSALEEGIASSCSLMPPCPAALEAMSLLRDRPHLPFGIHLTLFCDTPAYRWGPLTARARVPSLLDGAGEFFAPDRVPALLAQARAEEVAVEFRAQIRAVLDAGLSPTHLDWHCLADGGREDLFEVTLALAGEHGLGVRAWLGPARRRLRRLGRPVTDHDFLDSFRLDPETKFLRYAELLRALPEGTSEWAVHPGLADDEARRIDPGWRVRATDHDFLTSPEAAALLAAEDITLVDHRSIVTGGGDDRPNVR</sequence>
<dbReference type="PANTHER" id="PTHR31609:SF1">
    <property type="entry name" value="CARBOHYDRATE DEACETYLASE"/>
    <property type="match status" value="1"/>
</dbReference>
<evidence type="ECO:0000256" key="1">
    <source>
        <dbReference type="ARBA" id="ARBA00001946"/>
    </source>
</evidence>
<dbReference type="GO" id="GO:0019213">
    <property type="term" value="F:deacetylase activity"/>
    <property type="evidence" value="ECO:0007669"/>
    <property type="project" value="TreeGrafter"/>
</dbReference>
<dbReference type="GO" id="GO:0046872">
    <property type="term" value="F:metal ion binding"/>
    <property type="evidence" value="ECO:0007669"/>
    <property type="project" value="UniProtKB-KW"/>
</dbReference>
<dbReference type="EC" id="3.5.1.105" evidence="6"/>
<dbReference type="GO" id="GO:0036311">
    <property type="term" value="F:chitin disaccharide deacetylase activity"/>
    <property type="evidence" value="ECO:0007669"/>
    <property type="project" value="UniProtKB-EC"/>
</dbReference>
<evidence type="ECO:0000256" key="2">
    <source>
        <dbReference type="ARBA" id="ARBA00022723"/>
    </source>
</evidence>
<evidence type="ECO:0000256" key="4">
    <source>
        <dbReference type="ARBA" id="ARBA00022842"/>
    </source>
</evidence>
<keyword evidence="5" id="KW-0119">Carbohydrate metabolism</keyword>
<evidence type="ECO:0000256" key="3">
    <source>
        <dbReference type="ARBA" id="ARBA00022801"/>
    </source>
</evidence>
<evidence type="ECO:0000256" key="5">
    <source>
        <dbReference type="ARBA" id="ARBA00023277"/>
    </source>
</evidence>
<reference evidence="6 7" key="1">
    <citation type="submission" date="2020-08" db="EMBL/GenBank/DDBJ databases">
        <title>Sequencing the genomes of 1000 actinobacteria strains.</title>
        <authorList>
            <person name="Klenk H.-P."/>
        </authorList>
    </citation>
    <scope>NUCLEOTIDE SEQUENCE [LARGE SCALE GENOMIC DNA]</scope>
    <source>
        <strain evidence="6 7">DSM 43149</strain>
    </source>
</reference>
<dbReference type="Proteomes" id="UP000578112">
    <property type="component" value="Unassembled WGS sequence"/>
</dbReference>
<proteinExistence type="predicted"/>
<dbReference type="CDD" id="cd10802">
    <property type="entry name" value="YdjC_TTHB029_like"/>
    <property type="match status" value="1"/>
</dbReference>
<gene>
    <name evidence="6" type="ORF">BJ971_003786</name>
</gene>
<protein>
    <submittedName>
        <fullName evidence="6">Putative glycoside hydrolase/deacetylase ChbG (UPF0249 family)</fullName>
        <ecNumber evidence="6">3.5.1.105</ecNumber>
    </submittedName>
</protein>
<keyword evidence="3 6" id="KW-0378">Hydrolase</keyword>
<organism evidence="6 7">
    <name type="scientific">Actinoplanes digitatis</name>
    <dbReference type="NCBI Taxonomy" id="1868"/>
    <lineage>
        <taxon>Bacteria</taxon>
        <taxon>Bacillati</taxon>
        <taxon>Actinomycetota</taxon>
        <taxon>Actinomycetes</taxon>
        <taxon>Micromonosporales</taxon>
        <taxon>Micromonosporaceae</taxon>
        <taxon>Actinoplanes</taxon>
    </lineage>
</organism>
<keyword evidence="7" id="KW-1185">Reference proteome</keyword>